<dbReference type="Proteomes" id="UP001062846">
    <property type="component" value="Chromosome 4"/>
</dbReference>
<protein>
    <submittedName>
        <fullName evidence="1">Uncharacterized protein</fullName>
    </submittedName>
</protein>
<organism evidence="1 2">
    <name type="scientific">Rhododendron molle</name>
    <name type="common">Chinese azalea</name>
    <name type="synonym">Azalea mollis</name>
    <dbReference type="NCBI Taxonomy" id="49168"/>
    <lineage>
        <taxon>Eukaryota</taxon>
        <taxon>Viridiplantae</taxon>
        <taxon>Streptophyta</taxon>
        <taxon>Embryophyta</taxon>
        <taxon>Tracheophyta</taxon>
        <taxon>Spermatophyta</taxon>
        <taxon>Magnoliopsida</taxon>
        <taxon>eudicotyledons</taxon>
        <taxon>Gunneridae</taxon>
        <taxon>Pentapetalae</taxon>
        <taxon>asterids</taxon>
        <taxon>Ericales</taxon>
        <taxon>Ericaceae</taxon>
        <taxon>Ericoideae</taxon>
        <taxon>Rhodoreae</taxon>
        <taxon>Rhododendron</taxon>
    </lineage>
</organism>
<sequence>MYAANHSIPGYIPPGYNLLRTRLLQRERANIEWLLDPIKGTWKEKGLTIASDGWSDSQRSLINFMAVTGGAPMFLKADNCEGEIKDKHFITSLIKEVVIEVGPKNVSRKTFVLRKTLRITHLCMMSIVGLLLSLVMQVASRIS</sequence>
<comment type="caution">
    <text evidence="1">The sequence shown here is derived from an EMBL/GenBank/DDBJ whole genome shotgun (WGS) entry which is preliminary data.</text>
</comment>
<evidence type="ECO:0000313" key="1">
    <source>
        <dbReference type="EMBL" id="KAI8557310.1"/>
    </source>
</evidence>
<evidence type="ECO:0000313" key="2">
    <source>
        <dbReference type="Proteomes" id="UP001062846"/>
    </source>
</evidence>
<reference evidence="1" key="1">
    <citation type="submission" date="2022-02" db="EMBL/GenBank/DDBJ databases">
        <title>Plant Genome Project.</title>
        <authorList>
            <person name="Zhang R.-G."/>
        </authorList>
    </citation>
    <scope>NUCLEOTIDE SEQUENCE</scope>
    <source>
        <strain evidence="1">AT1</strain>
    </source>
</reference>
<name>A0ACC0NVK9_RHOML</name>
<proteinExistence type="predicted"/>
<accession>A0ACC0NVK9</accession>
<keyword evidence="2" id="KW-1185">Reference proteome</keyword>
<gene>
    <name evidence="1" type="ORF">RHMOL_Rhmol04G0000700</name>
</gene>
<dbReference type="EMBL" id="CM046391">
    <property type="protein sequence ID" value="KAI8557310.1"/>
    <property type="molecule type" value="Genomic_DNA"/>
</dbReference>